<sequence>MLKAGQLLFKRGLLAETAASVLKSKVCRKFHAALFSLFYNLLCKCKQARHTRLRLDRANGSFLSMIGVRRSLEPKRQFNLARIRESSPLLWQYDPNGVSGSQAFHWNWHFKSS</sequence>
<gene>
    <name evidence="1" type="ORF">K3G42_022202</name>
</gene>
<proteinExistence type="predicted"/>
<evidence type="ECO:0000313" key="1">
    <source>
        <dbReference type="EMBL" id="KAH8011363.1"/>
    </source>
</evidence>
<reference evidence="1" key="1">
    <citation type="submission" date="2021-08" db="EMBL/GenBank/DDBJ databases">
        <title>The first chromosome-level gecko genome reveals the dynamic sex chromosomes of Neotropical dwarf geckos (Sphaerodactylidae: Sphaerodactylus).</title>
        <authorList>
            <person name="Pinto B.J."/>
            <person name="Keating S.E."/>
            <person name="Gamble T."/>
        </authorList>
    </citation>
    <scope>NUCLEOTIDE SEQUENCE</scope>
    <source>
        <strain evidence="1">TG3544</strain>
    </source>
</reference>
<protein>
    <submittedName>
        <fullName evidence="1">Uncharacterized protein</fullName>
    </submittedName>
</protein>
<dbReference type="Proteomes" id="UP000827872">
    <property type="component" value="Linkage Group LG11"/>
</dbReference>
<comment type="caution">
    <text evidence="1">The sequence shown here is derived from an EMBL/GenBank/DDBJ whole genome shotgun (WGS) entry which is preliminary data.</text>
</comment>
<accession>A0ACB8FWZ3</accession>
<dbReference type="EMBL" id="CM037624">
    <property type="protein sequence ID" value="KAH8011363.1"/>
    <property type="molecule type" value="Genomic_DNA"/>
</dbReference>
<keyword evidence="2" id="KW-1185">Reference proteome</keyword>
<organism evidence="1 2">
    <name type="scientific">Sphaerodactylus townsendi</name>
    <dbReference type="NCBI Taxonomy" id="933632"/>
    <lineage>
        <taxon>Eukaryota</taxon>
        <taxon>Metazoa</taxon>
        <taxon>Chordata</taxon>
        <taxon>Craniata</taxon>
        <taxon>Vertebrata</taxon>
        <taxon>Euteleostomi</taxon>
        <taxon>Lepidosauria</taxon>
        <taxon>Squamata</taxon>
        <taxon>Bifurcata</taxon>
        <taxon>Gekkota</taxon>
        <taxon>Sphaerodactylidae</taxon>
        <taxon>Sphaerodactylus</taxon>
    </lineage>
</organism>
<evidence type="ECO:0000313" key="2">
    <source>
        <dbReference type="Proteomes" id="UP000827872"/>
    </source>
</evidence>
<name>A0ACB8FWZ3_9SAUR</name>